<dbReference type="AlphaFoldDB" id="W2Y0S3"/>
<accession>W2Y0S3</accession>
<name>W2Y0S3_PHYNI</name>
<dbReference type="Proteomes" id="UP000018948">
    <property type="component" value="Unassembled WGS sequence"/>
</dbReference>
<keyword evidence="1" id="KW-0812">Transmembrane</keyword>
<reference evidence="2 3" key="1">
    <citation type="submission" date="2013-11" db="EMBL/GenBank/DDBJ databases">
        <title>The Genome Sequence of Phytophthora parasitica P10297.</title>
        <authorList>
            <consortium name="The Broad Institute Genomics Platform"/>
            <person name="Russ C."/>
            <person name="Tyler B."/>
            <person name="Panabieres F."/>
            <person name="Shan W."/>
            <person name="Tripathy S."/>
            <person name="Grunwald N."/>
            <person name="Machado M."/>
            <person name="Johnson C.S."/>
            <person name="Walker B."/>
            <person name="Young S.K."/>
            <person name="Zeng Q."/>
            <person name="Gargeya S."/>
            <person name="Fitzgerald M."/>
            <person name="Haas B."/>
            <person name="Abouelleil A."/>
            <person name="Allen A.W."/>
            <person name="Alvarado L."/>
            <person name="Arachchi H.M."/>
            <person name="Berlin A.M."/>
            <person name="Chapman S.B."/>
            <person name="Gainer-Dewar J."/>
            <person name="Goldberg J."/>
            <person name="Griggs A."/>
            <person name="Gujja S."/>
            <person name="Hansen M."/>
            <person name="Howarth C."/>
            <person name="Imamovic A."/>
            <person name="Ireland A."/>
            <person name="Larimer J."/>
            <person name="McCowan C."/>
            <person name="Murphy C."/>
            <person name="Pearson M."/>
            <person name="Poon T.W."/>
            <person name="Priest M."/>
            <person name="Roberts A."/>
            <person name="Saif S."/>
            <person name="Shea T."/>
            <person name="Sisk P."/>
            <person name="Sykes S."/>
            <person name="Wortman J."/>
            <person name="Nusbaum C."/>
            <person name="Birren B."/>
        </authorList>
    </citation>
    <scope>NUCLEOTIDE SEQUENCE [LARGE SCALE GENOMIC DNA]</scope>
    <source>
        <strain evidence="2 3">P10297</strain>
    </source>
</reference>
<gene>
    <name evidence="2" type="ORF">F442_22490</name>
</gene>
<feature type="transmembrane region" description="Helical" evidence="1">
    <location>
        <begin position="12"/>
        <end position="32"/>
    </location>
</feature>
<sequence length="37" mass="4275">MPRAPDKTGLESVFVLKMIILPVASFRLQLLYRSQQK</sequence>
<proteinExistence type="predicted"/>
<comment type="caution">
    <text evidence="2">The sequence shown here is derived from an EMBL/GenBank/DDBJ whole genome shotgun (WGS) entry which is preliminary data.</text>
</comment>
<evidence type="ECO:0000313" key="2">
    <source>
        <dbReference type="EMBL" id="ETP28223.1"/>
    </source>
</evidence>
<protein>
    <submittedName>
        <fullName evidence="2">Uncharacterized protein</fullName>
    </submittedName>
</protein>
<evidence type="ECO:0000256" key="1">
    <source>
        <dbReference type="SAM" id="Phobius"/>
    </source>
</evidence>
<organism evidence="2 3">
    <name type="scientific">Phytophthora nicotianae P10297</name>
    <dbReference type="NCBI Taxonomy" id="1317064"/>
    <lineage>
        <taxon>Eukaryota</taxon>
        <taxon>Sar</taxon>
        <taxon>Stramenopiles</taxon>
        <taxon>Oomycota</taxon>
        <taxon>Peronosporomycetes</taxon>
        <taxon>Peronosporales</taxon>
        <taxon>Peronosporaceae</taxon>
        <taxon>Phytophthora</taxon>
    </lineage>
</organism>
<keyword evidence="1" id="KW-1133">Transmembrane helix</keyword>
<dbReference type="EMBL" id="ANIY01004975">
    <property type="protein sequence ID" value="ETP28223.1"/>
    <property type="molecule type" value="Genomic_DNA"/>
</dbReference>
<keyword evidence="1" id="KW-0472">Membrane</keyword>
<evidence type="ECO:0000313" key="3">
    <source>
        <dbReference type="Proteomes" id="UP000018948"/>
    </source>
</evidence>